<dbReference type="PIRSF" id="PIRSF000196">
    <property type="entry name" value="Pro_dehydrog"/>
    <property type="match status" value="1"/>
</dbReference>
<keyword evidence="3" id="KW-0285">Flavoprotein</keyword>
<feature type="binding site" evidence="10">
    <location>
        <begin position="187"/>
        <end position="189"/>
    </location>
    <ligand>
        <name>FAD</name>
        <dbReference type="ChEBI" id="CHEBI:57692"/>
    </ligand>
</feature>
<comment type="catalytic activity">
    <reaction evidence="8">
        <text>L-proline + a quinone = (S)-1-pyrroline-5-carboxylate + a quinol + H(+)</text>
        <dbReference type="Rhea" id="RHEA:23784"/>
        <dbReference type="ChEBI" id="CHEBI:15378"/>
        <dbReference type="ChEBI" id="CHEBI:17388"/>
        <dbReference type="ChEBI" id="CHEBI:24646"/>
        <dbReference type="ChEBI" id="CHEBI:60039"/>
        <dbReference type="ChEBI" id="CHEBI:132124"/>
        <dbReference type="EC" id="1.5.5.2"/>
    </reaction>
</comment>
<dbReference type="InterPro" id="IPR015659">
    <property type="entry name" value="Proline_oxidase"/>
</dbReference>
<evidence type="ECO:0000256" key="5">
    <source>
        <dbReference type="ARBA" id="ARBA00022827"/>
    </source>
</evidence>
<dbReference type="AlphaFoldDB" id="A0A6J4TZ53"/>
<keyword evidence="7" id="KW-0642">Proline metabolism</keyword>
<feature type="binding site" evidence="10">
    <location>
        <position position="134"/>
    </location>
    <ligand>
        <name>FAD</name>
        <dbReference type="ChEBI" id="CHEBI:57692"/>
    </ligand>
</feature>
<evidence type="ECO:0000256" key="3">
    <source>
        <dbReference type="ARBA" id="ARBA00022630"/>
    </source>
</evidence>
<dbReference type="PANTHER" id="PTHR13914">
    <property type="entry name" value="PROLINE OXIDASE"/>
    <property type="match status" value="1"/>
</dbReference>
<proteinExistence type="predicted"/>
<feature type="binding site" evidence="10">
    <location>
        <begin position="226"/>
        <end position="227"/>
    </location>
    <ligand>
        <name>FAD</name>
        <dbReference type="ChEBI" id="CHEBI:57692"/>
    </ligand>
</feature>
<evidence type="ECO:0000256" key="4">
    <source>
        <dbReference type="ARBA" id="ARBA00022741"/>
    </source>
</evidence>
<dbReference type="InterPro" id="IPR002872">
    <property type="entry name" value="Proline_DH_dom"/>
</dbReference>
<organism evidence="12">
    <name type="scientific">uncultured Thermomicrobiales bacterium</name>
    <dbReference type="NCBI Taxonomy" id="1645740"/>
    <lineage>
        <taxon>Bacteria</taxon>
        <taxon>Pseudomonadati</taxon>
        <taxon>Thermomicrobiota</taxon>
        <taxon>Thermomicrobia</taxon>
        <taxon>Thermomicrobiales</taxon>
        <taxon>environmental samples</taxon>
    </lineage>
</organism>
<dbReference type="InterPro" id="IPR008219">
    <property type="entry name" value="PRODH_bac_arc"/>
</dbReference>
<keyword evidence="6 12" id="KW-0560">Oxidoreductase</keyword>
<accession>A0A6J4TZ53</accession>
<reference evidence="12" key="1">
    <citation type="submission" date="2020-02" db="EMBL/GenBank/DDBJ databases">
        <authorList>
            <person name="Meier V. D."/>
        </authorList>
    </citation>
    <scope>NUCLEOTIDE SEQUENCE</scope>
    <source>
        <strain evidence="12">AVDCRST_MAG59</strain>
    </source>
</reference>
<sequence length="306" mass="34180">MQRFTRPAILTVASIPTVERFFRQNATTRGLVERFVAGETLDTALERVRPIAAEGMTVTLDLLGENVATEAEAQAAVAAYVETIRRMAAAGLEPNISVKLTMLGFDLGEAVAETAMGEILGAARDVGGFVRVDMEGSTYTARTLDLVEKMHGDFPDEVGTVIQSYLYRSAQDVERLIGRRMRLRLVKGAYAEPASVAYQKPAEVDASYVRLMERLLDAGRYPALATHDPALIRAAEGYATRMGIGSERFEFQMLYGVRREAQRELVRRDRRVRVYVPYGTEWYPYFTRRIAERPANALFVLRQLAG</sequence>
<dbReference type="GO" id="GO:0004657">
    <property type="term" value="F:proline dehydrogenase activity"/>
    <property type="evidence" value="ECO:0007669"/>
    <property type="project" value="UniProtKB-EC"/>
</dbReference>
<keyword evidence="5 10" id="KW-0274">FAD</keyword>
<dbReference type="GO" id="GO:0010133">
    <property type="term" value="P:L-proline catabolic process to L-glutamate"/>
    <property type="evidence" value="ECO:0007669"/>
    <property type="project" value="UniProtKB-UniPathway"/>
</dbReference>
<evidence type="ECO:0000256" key="1">
    <source>
        <dbReference type="ARBA" id="ARBA00004739"/>
    </source>
</evidence>
<evidence type="ECO:0000256" key="6">
    <source>
        <dbReference type="ARBA" id="ARBA00023002"/>
    </source>
</evidence>
<dbReference type="SUPFAM" id="SSF51730">
    <property type="entry name" value="FAD-linked oxidoreductase"/>
    <property type="match status" value="1"/>
</dbReference>
<dbReference type="Gene3D" id="3.20.20.220">
    <property type="match status" value="1"/>
</dbReference>
<dbReference type="UniPathway" id="UPA00261">
    <property type="reaction ID" value="UER00373"/>
</dbReference>
<feature type="binding site" evidence="9">
    <location>
        <position position="288"/>
    </location>
    <ligand>
        <name>substrate</name>
    </ligand>
</feature>
<evidence type="ECO:0000256" key="10">
    <source>
        <dbReference type="PIRSR" id="PIRSR000196-2"/>
    </source>
</evidence>
<evidence type="ECO:0000256" key="7">
    <source>
        <dbReference type="ARBA" id="ARBA00023062"/>
    </source>
</evidence>
<dbReference type="EMBL" id="CADCWF010000014">
    <property type="protein sequence ID" value="CAA9536199.1"/>
    <property type="molecule type" value="Genomic_DNA"/>
</dbReference>
<dbReference type="PANTHER" id="PTHR13914:SF0">
    <property type="entry name" value="PROLINE DEHYDROGENASE 1, MITOCHONDRIAL"/>
    <property type="match status" value="1"/>
</dbReference>
<evidence type="ECO:0000256" key="8">
    <source>
        <dbReference type="ARBA" id="ARBA00048779"/>
    </source>
</evidence>
<feature type="domain" description="Proline dehydrogenase" evidence="11">
    <location>
        <begin position="44"/>
        <end position="300"/>
    </location>
</feature>
<dbReference type="EC" id="1.5.5.2" evidence="2"/>
<evidence type="ECO:0000256" key="2">
    <source>
        <dbReference type="ARBA" id="ARBA00012695"/>
    </source>
</evidence>
<feature type="binding site" evidence="9">
    <location>
        <position position="289"/>
    </location>
    <ligand>
        <name>substrate</name>
    </ligand>
</feature>
<feature type="binding site" evidence="9">
    <location>
        <position position="99"/>
    </location>
    <ligand>
        <name>substrate</name>
    </ligand>
</feature>
<dbReference type="Pfam" id="PF01619">
    <property type="entry name" value="Pro_dh"/>
    <property type="match status" value="1"/>
</dbReference>
<comment type="cofactor">
    <cofactor evidence="10">
        <name>FAD</name>
        <dbReference type="ChEBI" id="CHEBI:57692"/>
    </cofactor>
    <text evidence="10">Binds 1 FAD per subunit.</text>
</comment>
<dbReference type="InterPro" id="IPR029041">
    <property type="entry name" value="FAD-linked_oxidoreductase-like"/>
</dbReference>
<protein>
    <recommendedName>
        <fullName evidence="2">proline dehydrogenase</fullName>
        <ecNumber evidence="2">1.5.5.2</ecNumber>
    </recommendedName>
</protein>
<keyword evidence="4 10" id="KW-0547">Nucleotide-binding</keyword>
<evidence type="ECO:0000259" key="11">
    <source>
        <dbReference type="Pfam" id="PF01619"/>
    </source>
</evidence>
<evidence type="ECO:0000256" key="9">
    <source>
        <dbReference type="PIRSR" id="PIRSR000196-1"/>
    </source>
</evidence>
<comment type="pathway">
    <text evidence="1">Amino-acid degradation; L-proline degradation into L-glutamate; L-glutamate from L-proline: step 1/2.</text>
</comment>
<evidence type="ECO:0000313" key="12">
    <source>
        <dbReference type="EMBL" id="CAA9536199.1"/>
    </source>
</evidence>
<feature type="binding site" evidence="10">
    <location>
        <position position="163"/>
    </location>
    <ligand>
        <name>FAD</name>
        <dbReference type="ChEBI" id="CHEBI:57692"/>
    </ligand>
</feature>
<dbReference type="GO" id="GO:0000166">
    <property type="term" value="F:nucleotide binding"/>
    <property type="evidence" value="ECO:0007669"/>
    <property type="project" value="UniProtKB-KW"/>
</dbReference>
<gene>
    <name evidence="12" type="ORF">AVDCRST_MAG59-277</name>
</gene>
<name>A0A6J4TZ53_9BACT</name>